<dbReference type="OrthoDB" id="8937180at2759"/>
<feature type="region of interest" description="Disordered" evidence="2">
    <location>
        <begin position="65"/>
        <end position="122"/>
    </location>
</feature>
<proteinExistence type="inferred from homology"/>
<reference evidence="3 4" key="1">
    <citation type="submission" date="2018-10" db="EMBL/GenBank/DDBJ databases">
        <title>Genome assembly for a Yunnan-Guizhou Plateau 3E fish, Anabarilius grahami (Regan), and its evolutionary and genetic applications.</title>
        <authorList>
            <person name="Jiang W."/>
        </authorList>
    </citation>
    <scope>NUCLEOTIDE SEQUENCE [LARGE SCALE GENOMIC DNA]</scope>
    <source>
        <strain evidence="3">AG-KIZ</strain>
        <tissue evidence="3">Muscle</tissue>
    </source>
</reference>
<dbReference type="InterPro" id="IPR008653">
    <property type="entry name" value="IER"/>
</dbReference>
<protein>
    <submittedName>
        <fullName evidence="3">Immediate early response gene 2 protein</fullName>
    </submittedName>
</protein>
<comment type="caution">
    <text evidence="3">The sequence shown here is derived from an EMBL/GenBank/DDBJ whole genome shotgun (WGS) entry which is preliminary data.</text>
</comment>
<name>A0A3N0XFU8_ANAGA</name>
<organism evidence="3 4">
    <name type="scientific">Anabarilius grahami</name>
    <name type="common">Kanglang fish</name>
    <name type="synonym">Barilius grahami</name>
    <dbReference type="NCBI Taxonomy" id="495550"/>
    <lineage>
        <taxon>Eukaryota</taxon>
        <taxon>Metazoa</taxon>
        <taxon>Chordata</taxon>
        <taxon>Craniata</taxon>
        <taxon>Vertebrata</taxon>
        <taxon>Euteleostomi</taxon>
        <taxon>Actinopterygii</taxon>
        <taxon>Neopterygii</taxon>
        <taxon>Teleostei</taxon>
        <taxon>Ostariophysi</taxon>
        <taxon>Cypriniformes</taxon>
        <taxon>Xenocyprididae</taxon>
        <taxon>Xenocypridinae</taxon>
        <taxon>Xenocypridinae incertae sedis</taxon>
        <taxon>Anabarilius</taxon>
    </lineage>
</organism>
<evidence type="ECO:0000256" key="2">
    <source>
        <dbReference type="SAM" id="MobiDB-lite"/>
    </source>
</evidence>
<keyword evidence="4" id="KW-1185">Reference proteome</keyword>
<feature type="compositionally biased region" description="Polar residues" evidence="2">
    <location>
        <begin position="75"/>
        <end position="85"/>
    </location>
</feature>
<evidence type="ECO:0000256" key="1">
    <source>
        <dbReference type="ARBA" id="ARBA00006186"/>
    </source>
</evidence>
<dbReference type="EMBL" id="RJVU01075544">
    <property type="protein sequence ID" value="ROI16234.1"/>
    <property type="molecule type" value="Genomic_DNA"/>
</dbReference>
<comment type="similarity">
    <text evidence="1">Belongs to the IER family.</text>
</comment>
<dbReference type="PANTHER" id="PTHR15895">
    <property type="entry name" value="IMMEDIATE EARLY RESPONSE GENE"/>
    <property type="match status" value="1"/>
</dbReference>
<gene>
    <name evidence="3" type="ORF">DPX16_12352</name>
</gene>
<evidence type="ECO:0000313" key="3">
    <source>
        <dbReference type="EMBL" id="ROI16234.1"/>
    </source>
</evidence>
<dbReference type="Pfam" id="PF05760">
    <property type="entry name" value="IER"/>
    <property type="match status" value="1"/>
</dbReference>
<sequence>MDVEAKRIMALSISKLYSLRTQRGGLRLHRSLLLSMTMRAARDIYHTAQLLKDTEEEQVVPCAPDAATEEPMETDSPQTLIQTSKEVAMKPHEPKETLDEDKENRYASERQSRKRRGKTALEPDFLPLKKARMDTDEEKQHLQSEVLRTNNGNSCRQAETLTAFATNRAIVAC</sequence>
<evidence type="ECO:0000313" key="4">
    <source>
        <dbReference type="Proteomes" id="UP000281406"/>
    </source>
</evidence>
<accession>A0A3N0XFU8</accession>
<feature type="compositionally biased region" description="Basic and acidic residues" evidence="2">
    <location>
        <begin position="87"/>
        <end position="111"/>
    </location>
</feature>
<dbReference type="Proteomes" id="UP000281406">
    <property type="component" value="Unassembled WGS sequence"/>
</dbReference>
<dbReference type="AlphaFoldDB" id="A0A3N0XFU8"/>